<dbReference type="InterPro" id="IPR001878">
    <property type="entry name" value="Znf_CCHC"/>
</dbReference>
<keyword evidence="1" id="KW-0479">Metal-binding</keyword>
<evidence type="ECO:0000256" key="1">
    <source>
        <dbReference type="PROSITE-ProRule" id="PRU00047"/>
    </source>
</evidence>
<dbReference type="EMBL" id="BJWL01000026">
    <property type="protein sequence ID" value="GFZ17851.1"/>
    <property type="molecule type" value="Genomic_DNA"/>
</dbReference>
<evidence type="ECO:0000259" key="3">
    <source>
        <dbReference type="PROSITE" id="PS50158"/>
    </source>
</evidence>
<feature type="compositionally biased region" description="Gly residues" evidence="2">
    <location>
        <begin position="87"/>
        <end position="103"/>
    </location>
</feature>
<dbReference type="GO" id="GO:0008270">
    <property type="term" value="F:zinc ion binding"/>
    <property type="evidence" value="ECO:0007669"/>
    <property type="project" value="UniProtKB-KW"/>
</dbReference>
<keyword evidence="1" id="KW-0863">Zinc-finger</keyword>
<dbReference type="InterPro" id="IPR036875">
    <property type="entry name" value="Znf_CCHC_sf"/>
</dbReference>
<comment type="caution">
    <text evidence="4">The sequence shown here is derived from an EMBL/GenBank/DDBJ whole genome shotgun (WGS) entry which is preliminary data.</text>
</comment>
<dbReference type="AlphaFoldDB" id="A0A7J0H4A4"/>
<protein>
    <recommendedName>
        <fullName evidence="3">CCHC-type domain-containing protein</fullName>
    </recommendedName>
</protein>
<gene>
    <name evidence="4" type="ORF">Acr_26g0011210</name>
</gene>
<feature type="compositionally biased region" description="Polar residues" evidence="2">
    <location>
        <begin position="169"/>
        <end position="189"/>
    </location>
</feature>
<dbReference type="PANTHER" id="PTHR35046">
    <property type="entry name" value="ZINC KNUCKLE (CCHC-TYPE) FAMILY PROTEIN"/>
    <property type="match status" value="1"/>
</dbReference>
<proteinExistence type="predicted"/>
<feature type="compositionally biased region" description="Basic and acidic residues" evidence="2">
    <location>
        <begin position="48"/>
        <end position="63"/>
    </location>
</feature>
<accession>A0A7J0H4A4</accession>
<dbReference type="SUPFAM" id="SSF57756">
    <property type="entry name" value="Retrovirus zinc finger-like domains"/>
    <property type="match status" value="1"/>
</dbReference>
<keyword evidence="1" id="KW-0862">Zinc</keyword>
<dbReference type="GO" id="GO:0003676">
    <property type="term" value="F:nucleic acid binding"/>
    <property type="evidence" value="ECO:0007669"/>
    <property type="project" value="InterPro"/>
</dbReference>
<evidence type="ECO:0000313" key="4">
    <source>
        <dbReference type="EMBL" id="GFZ17851.1"/>
    </source>
</evidence>
<feature type="compositionally biased region" description="Polar residues" evidence="2">
    <location>
        <begin position="141"/>
        <end position="153"/>
    </location>
</feature>
<organism evidence="4 5">
    <name type="scientific">Actinidia rufa</name>
    <dbReference type="NCBI Taxonomy" id="165716"/>
    <lineage>
        <taxon>Eukaryota</taxon>
        <taxon>Viridiplantae</taxon>
        <taxon>Streptophyta</taxon>
        <taxon>Embryophyta</taxon>
        <taxon>Tracheophyta</taxon>
        <taxon>Spermatophyta</taxon>
        <taxon>Magnoliopsida</taxon>
        <taxon>eudicotyledons</taxon>
        <taxon>Gunneridae</taxon>
        <taxon>Pentapetalae</taxon>
        <taxon>asterids</taxon>
        <taxon>Ericales</taxon>
        <taxon>Actinidiaceae</taxon>
        <taxon>Actinidia</taxon>
    </lineage>
</organism>
<feature type="compositionally biased region" description="Basic and acidic residues" evidence="2">
    <location>
        <begin position="197"/>
        <end position="209"/>
    </location>
</feature>
<feature type="compositionally biased region" description="Acidic residues" evidence="2">
    <location>
        <begin position="226"/>
        <end position="239"/>
    </location>
</feature>
<sequence>MRKLREKPSPGVSFRQFQQETQQILRDLQQAIAALLPREPYHGVAGLHQERQERDHRGYDRGPVHPHRPPVNEDESSEDEAYAHEVFGGGRDQGGRGPRGRGQGNHDQGGRMVGNFESRDYRMKMDLPSFNAVTLAKKVEFQQNRTNTRSQFSNKEKQPVPSPQSQPVTNSGSQTKAVTTGSTTRQGGNPNPYAKVSGDKCYRCGEPGHRSNTCPKRATVNLVEPVPEEEDGGDDEGDVDPYSYDPNEFQDDEEGEYLGRSLVIQKLLLTPKRVDSSQRHKIFRGRCTINKRNDRKVVLSPLKESSVPKVPKEEGKSSVLLVYNEDEVRQRLEASNAKYKVYCSRDRRVLSLVRFRLRHPESVTYSLTQQLTRHSTHRAIVCPVM</sequence>
<dbReference type="SMART" id="SM00343">
    <property type="entry name" value="ZnF_C2HC"/>
    <property type="match status" value="1"/>
</dbReference>
<feature type="domain" description="CCHC-type" evidence="3">
    <location>
        <begin position="200"/>
        <end position="216"/>
    </location>
</feature>
<evidence type="ECO:0000256" key="2">
    <source>
        <dbReference type="SAM" id="MobiDB-lite"/>
    </source>
</evidence>
<dbReference type="PANTHER" id="PTHR35046:SF9">
    <property type="entry name" value="RNA-DIRECTED DNA POLYMERASE"/>
    <property type="match status" value="1"/>
</dbReference>
<reference evidence="4 5" key="1">
    <citation type="submission" date="2019-07" db="EMBL/GenBank/DDBJ databases">
        <title>De Novo Assembly of kiwifruit Actinidia rufa.</title>
        <authorList>
            <person name="Sugita-Konishi S."/>
            <person name="Sato K."/>
            <person name="Mori E."/>
            <person name="Abe Y."/>
            <person name="Kisaki G."/>
            <person name="Hamano K."/>
            <person name="Suezawa K."/>
            <person name="Otani M."/>
            <person name="Fukuda T."/>
            <person name="Manabe T."/>
            <person name="Gomi K."/>
            <person name="Tabuchi M."/>
            <person name="Akimitsu K."/>
            <person name="Kataoka I."/>
        </authorList>
    </citation>
    <scope>NUCLEOTIDE SEQUENCE [LARGE SCALE GENOMIC DNA]</scope>
    <source>
        <strain evidence="5">cv. Fuchu</strain>
    </source>
</reference>
<dbReference type="OrthoDB" id="1934635at2759"/>
<dbReference type="Pfam" id="PF00098">
    <property type="entry name" value="zf-CCHC"/>
    <property type="match status" value="1"/>
</dbReference>
<name>A0A7J0H4A4_9ERIC</name>
<feature type="region of interest" description="Disordered" evidence="2">
    <location>
        <begin position="43"/>
        <end position="114"/>
    </location>
</feature>
<dbReference type="PROSITE" id="PS50158">
    <property type="entry name" value="ZF_CCHC"/>
    <property type="match status" value="1"/>
</dbReference>
<feature type="region of interest" description="Disordered" evidence="2">
    <location>
        <begin position="141"/>
        <end position="253"/>
    </location>
</feature>
<dbReference type="Proteomes" id="UP000585474">
    <property type="component" value="Unassembled WGS sequence"/>
</dbReference>
<dbReference type="Gene3D" id="4.10.60.10">
    <property type="entry name" value="Zinc finger, CCHC-type"/>
    <property type="match status" value="1"/>
</dbReference>
<evidence type="ECO:0000313" key="5">
    <source>
        <dbReference type="Proteomes" id="UP000585474"/>
    </source>
</evidence>
<keyword evidence="5" id="KW-1185">Reference proteome</keyword>